<dbReference type="EMBL" id="AVPU01000001">
    <property type="protein sequence ID" value="KGM56265.1"/>
    <property type="molecule type" value="Genomic_DNA"/>
</dbReference>
<dbReference type="STRING" id="1385517.N800_08670"/>
<accession>A0A0A0F118</accession>
<feature type="region of interest" description="Disordered" evidence="1">
    <location>
        <begin position="488"/>
        <end position="526"/>
    </location>
</feature>
<dbReference type="InterPro" id="IPR013783">
    <property type="entry name" value="Ig-like_fold"/>
</dbReference>
<evidence type="ECO:0000256" key="1">
    <source>
        <dbReference type="SAM" id="MobiDB-lite"/>
    </source>
</evidence>
<dbReference type="InterPro" id="IPR018905">
    <property type="entry name" value="A-galactase_NEW3"/>
</dbReference>
<keyword evidence="5" id="KW-1185">Reference proteome</keyword>
<dbReference type="OrthoDB" id="6016406at2"/>
<dbReference type="InterPro" id="IPR059226">
    <property type="entry name" value="Choice_anch_Q_dom"/>
</dbReference>
<comment type="caution">
    <text evidence="4">The sequence shown here is derived from an EMBL/GenBank/DDBJ whole genome shotgun (WGS) entry which is preliminary data.</text>
</comment>
<dbReference type="Proteomes" id="UP000029998">
    <property type="component" value="Unassembled WGS sequence"/>
</dbReference>
<feature type="domain" description="Alpha-galactosidase NEW3" evidence="3">
    <location>
        <begin position="539"/>
        <end position="609"/>
    </location>
</feature>
<dbReference type="Pfam" id="PF10633">
    <property type="entry name" value="NPCBM_assoc"/>
    <property type="match status" value="1"/>
</dbReference>
<name>A0A0A0F118_9GAMM</name>
<reference evidence="4 5" key="1">
    <citation type="submission" date="2013-08" db="EMBL/GenBank/DDBJ databases">
        <title>Genome sequencing of Lysobacter.</title>
        <authorList>
            <person name="Zhang S."/>
            <person name="Wang G."/>
        </authorList>
    </citation>
    <scope>NUCLEOTIDE SEQUENCE [LARGE SCALE GENOMIC DNA]</scope>
    <source>
        <strain evidence="4 5">GH1-9</strain>
    </source>
</reference>
<evidence type="ECO:0000256" key="2">
    <source>
        <dbReference type="SAM" id="SignalP"/>
    </source>
</evidence>
<evidence type="ECO:0000313" key="4">
    <source>
        <dbReference type="EMBL" id="KGM56265.1"/>
    </source>
</evidence>
<dbReference type="InterPro" id="IPR012334">
    <property type="entry name" value="Pectin_lyas_fold"/>
</dbReference>
<dbReference type="AlphaFoldDB" id="A0A0A0F118"/>
<dbReference type="Gene3D" id="2.60.40.10">
    <property type="entry name" value="Immunoglobulins"/>
    <property type="match status" value="1"/>
</dbReference>
<protein>
    <recommendedName>
        <fullName evidence="3">Alpha-galactosidase NEW3 domain-containing protein</fullName>
    </recommendedName>
</protein>
<dbReference type="NCBIfam" id="NF041518">
    <property type="entry name" value="choice_anch_Q"/>
    <property type="match status" value="1"/>
</dbReference>
<gene>
    <name evidence="4" type="ORF">N800_08670</name>
</gene>
<organism evidence="4 5">
    <name type="scientific">Lysobacter daejeonensis GH1-9</name>
    <dbReference type="NCBI Taxonomy" id="1385517"/>
    <lineage>
        <taxon>Bacteria</taxon>
        <taxon>Pseudomonadati</taxon>
        <taxon>Pseudomonadota</taxon>
        <taxon>Gammaproteobacteria</taxon>
        <taxon>Lysobacterales</taxon>
        <taxon>Lysobacteraceae</taxon>
        <taxon>Aerolutibacter</taxon>
    </lineage>
</organism>
<sequence length="736" mass="75332">MFNSPIGQNLPKLALALSIGLGAIGSAQAATYYVRTDGGDASQCNGLSNAAYPGSGTGQSCAWKSPIIALPASGSARIAGGDTLRIVPGTYQLGSGGYMQPIPSGPSRTSKTVVVGYGGTPKLVGVGGAHRVLNLDGSSNVEVGNLEITDNSDCVYGHSVSSAACTSSMPWARVGLYARASNYVWLHDLNIHGLGARGINAGGLSNWTMERLKINKNGSAGWEGNIGTGGSNSGNMVMRDIEIAWNGCGERVSTGEPWACWAQQTGGYGDGFGTTDTGGNWLIEDAFIHHNTSDGLDMRYMDGADTTKVTLRRVYSVANAGNQVKIKGNSVVENSVLVGQCTYFRGKYYMTEGDLCRAYGSSLLLIMTGNDTATIRHNTIAGEGDAQIAYGEGTSTDKIFIQNNLVVGFPYYANASNQTLFSGGGAPAAKSFSGNMGWKVRSCPTGATCTQDPQLRNMTLASFDAEPLSGSPVIDKVTMNSAVNSDFLLQPRPSGSSSDVGAYEVQAGGAEPTPTPTPTPTCTRGTPTVGLTGPTTAVAAGTANKYSVSVKNNDSSGCSNTTFSLARSVPSGWTGTLSTTGLALAPGASGSAVLTVTSPGTASAGTYGIGVGTSSSVGSTHTANASATYTVAAPAGMTEALSTSKSSYKAKERVYITARVMRGTVPVSGASVDLVALKPNNINTIELSGKTDSNGYVTVSFISGSGTSSIGTYKVTSTATSGTDVAKATTSFSVYK</sequence>
<dbReference type="SUPFAM" id="SSF51126">
    <property type="entry name" value="Pectin lyase-like"/>
    <property type="match status" value="1"/>
</dbReference>
<evidence type="ECO:0000259" key="3">
    <source>
        <dbReference type="Pfam" id="PF10633"/>
    </source>
</evidence>
<proteinExistence type="predicted"/>
<dbReference type="Gene3D" id="2.160.20.10">
    <property type="entry name" value="Single-stranded right-handed beta-helix, Pectin lyase-like"/>
    <property type="match status" value="1"/>
</dbReference>
<evidence type="ECO:0000313" key="5">
    <source>
        <dbReference type="Proteomes" id="UP000029998"/>
    </source>
</evidence>
<feature type="chain" id="PRO_5001962611" description="Alpha-galactosidase NEW3 domain-containing protein" evidence="2">
    <location>
        <begin position="30"/>
        <end position="736"/>
    </location>
</feature>
<keyword evidence="2" id="KW-0732">Signal</keyword>
<dbReference type="eggNOG" id="COG1361">
    <property type="taxonomic scope" value="Bacteria"/>
</dbReference>
<feature type="signal peptide" evidence="2">
    <location>
        <begin position="1"/>
        <end position="29"/>
    </location>
</feature>
<dbReference type="InterPro" id="IPR011050">
    <property type="entry name" value="Pectin_lyase_fold/virulence"/>
</dbReference>